<reference evidence="2 3" key="1">
    <citation type="submission" date="2015-01" db="EMBL/GenBank/DDBJ databases">
        <title>Genome Sequence of Magnetospirillum magnetotacticum Strain MS-1.</title>
        <authorList>
            <person name="Marinov G.K."/>
            <person name="Smalley M.D."/>
            <person name="DeSalvo G."/>
        </authorList>
    </citation>
    <scope>NUCLEOTIDE SEQUENCE [LARGE SCALE GENOMIC DNA]</scope>
    <source>
        <strain evidence="2 3">MS-1</strain>
    </source>
</reference>
<keyword evidence="1" id="KW-0732">Signal</keyword>
<proteinExistence type="predicted"/>
<dbReference type="STRING" id="272627.CCC_01155"/>
<dbReference type="RefSeq" id="WP_152619799.1">
    <property type="nucleotide sequence ID" value="NZ_JXSL01000030.1"/>
</dbReference>
<evidence type="ECO:0000256" key="1">
    <source>
        <dbReference type="SAM" id="SignalP"/>
    </source>
</evidence>
<accession>A0A0C2YEJ1</accession>
<organism evidence="2 3">
    <name type="scientific">Paramagnetospirillum magnetotacticum MS-1</name>
    <dbReference type="NCBI Taxonomy" id="272627"/>
    <lineage>
        <taxon>Bacteria</taxon>
        <taxon>Pseudomonadati</taxon>
        <taxon>Pseudomonadota</taxon>
        <taxon>Alphaproteobacteria</taxon>
        <taxon>Rhodospirillales</taxon>
        <taxon>Magnetospirillaceae</taxon>
        <taxon>Paramagnetospirillum</taxon>
    </lineage>
</organism>
<evidence type="ECO:0000313" key="3">
    <source>
        <dbReference type="Proteomes" id="UP000031971"/>
    </source>
</evidence>
<dbReference type="EMBL" id="JXSL01000030">
    <property type="protein sequence ID" value="KIL98094.1"/>
    <property type="molecule type" value="Genomic_DNA"/>
</dbReference>
<evidence type="ECO:0000313" key="2">
    <source>
        <dbReference type="EMBL" id="KIL98094.1"/>
    </source>
</evidence>
<gene>
    <name evidence="2" type="ORF">CCC_01155</name>
</gene>
<keyword evidence="3" id="KW-1185">Reference proteome</keyword>
<dbReference type="Proteomes" id="UP000031971">
    <property type="component" value="Unassembled WGS sequence"/>
</dbReference>
<dbReference type="AlphaFoldDB" id="A0A0C2YEJ1"/>
<name>A0A0C2YEJ1_PARME</name>
<protein>
    <submittedName>
        <fullName evidence="2">Uncharacterized protein</fullName>
    </submittedName>
</protein>
<dbReference type="OrthoDB" id="7349956at2"/>
<sequence length="168" mass="18404">MRVLPAVIAVLLTALPAMAQNLDIDSLAGVYKHKFQNGSVDGDKYVSEDIMEIVKLAPDRAYLRLALNFFNGHSCSFWGVVHVAGDSLVHRSNGRSGEGCELSLRSRDGKLILDDKDGHCRAYGCGARGTFTGTSFPLTSRRDIRYLDRLKASSQFKEALDEDAPAAR</sequence>
<comment type="caution">
    <text evidence="2">The sequence shown here is derived from an EMBL/GenBank/DDBJ whole genome shotgun (WGS) entry which is preliminary data.</text>
</comment>
<feature type="signal peptide" evidence="1">
    <location>
        <begin position="1"/>
        <end position="19"/>
    </location>
</feature>
<feature type="chain" id="PRO_5002174568" evidence="1">
    <location>
        <begin position="20"/>
        <end position="168"/>
    </location>
</feature>